<dbReference type="HOGENOM" id="CLU_537536_0_0_1"/>
<dbReference type="OrthoDB" id="10561382at2759"/>
<dbReference type="SUPFAM" id="SSF103473">
    <property type="entry name" value="MFS general substrate transporter"/>
    <property type="match status" value="1"/>
</dbReference>
<dbReference type="GO" id="GO:0022857">
    <property type="term" value="F:transmembrane transporter activity"/>
    <property type="evidence" value="ECO:0007669"/>
    <property type="project" value="TreeGrafter"/>
</dbReference>
<feature type="transmembrane region" description="Helical" evidence="6">
    <location>
        <begin position="118"/>
        <end position="139"/>
    </location>
</feature>
<name>S7PSI3_GLOTA</name>
<dbReference type="RefSeq" id="XP_007871182.1">
    <property type="nucleotide sequence ID" value="XM_007872991.1"/>
</dbReference>
<dbReference type="PANTHER" id="PTHR43791">
    <property type="entry name" value="PERMEASE-RELATED"/>
    <property type="match status" value="1"/>
</dbReference>
<evidence type="ECO:0000313" key="8">
    <source>
        <dbReference type="Proteomes" id="UP000030669"/>
    </source>
</evidence>
<feature type="transmembrane region" description="Helical" evidence="6">
    <location>
        <begin position="321"/>
        <end position="342"/>
    </location>
</feature>
<reference evidence="7 8" key="1">
    <citation type="journal article" date="2012" name="Science">
        <title>The Paleozoic origin of enzymatic lignin decomposition reconstructed from 31 fungal genomes.</title>
        <authorList>
            <person name="Floudas D."/>
            <person name="Binder M."/>
            <person name="Riley R."/>
            <person name="Barry K."/>
            <person name="Blanchette R.A."/>
            <person name="Henrissat B."/>
            <person name="Martinez A.T."/>
            <person name="Otillar R."/>
            <person name="Spatafora J.W."/>
            <person name="Yadav J.S."/>
            <person name="Aerts A."/>
            <person name="Benoit I."/>
            <person name="Boyd A."/>
            <person name="Carlson A."/>
            <person name="Copeland A."/>
            <person name="Coutinho P.M."/>
            <person name="de Vries R.P."/>
            <person name="Ferreira P."/>
            <person name="Findley K."/>
            <person name="Foster B."/>
            <person name="Gaskell J."/>
            <person name="Glotzer D."/>
            <person name="Gorecki P."/>
            <person name="Heitman J."/>
            <person name="Hesse C."/>
            <person name="Hori C."/>
            <person name="Igarashi K."/>
            <person name="Jurgens J.A."/>
            <person name="Kallen N."/>
            <person name="Kersten P."/>
            <person name="Kohler A."/>
            <person name="Kuees U."/>
            <person name="Kumar T.K.A."/>
            <person name="Kuo A."/>
            <person name="LaButti K."/>
            <person name="Larrondo L.F."/>
            <person name="Lindquist E."/>
            <person name="Ling A."/>
            <person name="Lombard V."/>
            <person name="Lucas S."/>
            <person name="Lundell T."/>
            <person name="Martin R."/>
            <person name="McLaughlin D.J."/>
            <person name="Morgenstern I."/>
            <person name="Morin E."/>
            <person name="Murat C."/>
            <person name="Nagy L.G."/>
            <person name="Nolan M."/>
            <person name="Ohm R.A."/>
            <person name="Patyshakuliyeva A."/>
            <person name="Rokas A."/>
            <person name="Ruiz-Duenas F.J."/>
            <person name="Sabat G."/>
            <person name="Salamov A."/>
            <person name="Samejima M."/>
            <person name="Schmutz J."/>
            <person name="Slot J.C."/>
            <person name="St John F."/>
            <person name="Stenlid J."/>
            <person name="Sun H."/>
            <person name="Sun S."/>
            <person name="Syed K."/>
            <person name="Tsang A."/>
            <person name="Wiebenga A."/>
            <person name="Young D."/>
            <person name="Pisabarro A."/>
            <person name="Eastwood D.C."/>
            <person name="Martin F."/>
            <person name="Cullen D."/>
            <person name="Grigoriev I.V."/>
            <person name="Hibbett D.S."/>
        </authorList>
    </citation>
    <scope>NUCLEOTIDE SEQUENCE [LARGE SCALE GENOMIC DNA]</scope>
    <source>
        <strain evidence="7 8">ATCC 11539</strain>
    </source>
</reference>
<keyword evidence="5 6" id="KW-0472">Membrane</keyword>
<protein>
    <submittedName>
        <fullName evidence="7">MFS general substrate transporter</fullName>
    </submittedName>
</protein>
<feature type="transmembrane region" description="Helical" evidence="6">
    <location>
        <begin position="86"/>
        <end position="106"/>
    </location>
</feature>
<dbReference type="PANTHER" id="PTHR43791:SF6">
    <property type="entry name" value="TRANSPORTER, PUTATIVE (AFU_ORTHOLOGUE AFUA_1G16690)-RELATED"/>
    <property type="match status" value="1"/>
</dbReference>
<accession>S7PSI3</accession>
<comment type="subcellular location">
    <subcellularLocation>
        <location evidence="1">Membrane</location>
        <topology evidence="1">Multi-pass membrane protein</topology>
    </subcellularLocation>
</comment>
<feature type="transmembrane region" description="Helical" evidence="6">
    <location>
        <begin position="288"/>
        <end position="309"/>
    </location>
</feature>
<dbReference type="EMBL" id="KB469317">
    <property type="protein sequence ID" value="EPQ50347.1"/>
    <property type="molecule type" value="Genomic_DNA"/>
</dbReference>
<organism evidence="7 8">
    <name type="scientific">Gloeophyllum trabeum (strain ATCC 11539 / FP-39264 / Madison 617)</name>
    <name type="common">Brown rot fungus</name>
    <dbReference type="NCBI Taxonomy" id="670483"/>
    <lineage>
        <taxon>Eukaryota</taxon>
        <taxon>Fungi</taxon>
        <taxon>Dikarya</taxon>
        <taxon>Basidiomycota</taxon>
        <taxon>Agaricomycotina</taxon>
        <taxon>Agaricomycetes</taxon>
        <taxon>Gloeophyllales</taxon>
        <taxon>Gloeophyllaceae</taxon>
        <taxon>Gloeophyllum</taxon>
    </lineage>
</organism>
<evidence type="ECO:0000256" key="4">
    <source>
        <dbReference type="ARBA" id="ARBA00022989"/>
    </source>
</evidence>
<proteinExistence type="predicted"/>
<evidence type="ECO:0000256" key="3">
    <source>
        <dbReference type="ARBA" id="ARBA00022692"/>
    </source>
</evidence>
<dbReference type="InterPro" id="IPR036259">
    <property type="entry name" value="MFS_trans_sf"/>
</dbReference>
<dbReference type="GeneID" id="19302891"/>
<keyword evidence="4 6" id="KW-1133">Transmembrane helix</keyword>
<dbReference type="AlphaFoldDB" id="S7PSI3"/>
<dbReference type="GO" id="GO:0016020">
    <property type="term" value="C:membrane"/>
    <property type="evidence" value="ECO:0007669"/>
    <property type="project" value="UniProtKB-SubCell"/>
</dbReference>
<evidence type="ECO:0000313" key="7">
    <source>
        <dbReference type="EMBL" id="EPQ50347.1"/>
    </source>
</evidence>
<gene>
    <name evidence="7" type="ORF">GLOTRDRAFT_134015</name>
</gene>
<feature type="transmembrane region" description="Helical" evidence="6">
    <location>
        <begin position="426"/>
        <end position="448"/>
    </location>
</feature>
<evidence type="ECO:0000256" key="1">
    <source>
        <dbReference type="ARBA" id="ARBA00004141"/>
    </source>
</evidence>
<sequence>MSAAVESDRPVEVLPLSTHGDPCREEVAWKGLEIESQLESRLLQKIEKRMVPFKTLSVLGHVSRNAVSIAAVFGYREALDLTPVKFSLVIAAYQIGQILAVALQRWVKLPLARTKPSLGPASALGIGVAFLATGVSSTFSQACAARAALGFSCAAFGISHTELRKQWDKPELHPPSAYVAPLANIVGLFTAGATLSSNGITNLAPVVWKRIFYFHPVLIVIFAVDAWVRLPGSPETAAWLLPSERELMQKWHIGRQVQSDAVADTDITSTDAGSPWYARRRPVLRMLYLGYCLMAVSLIKSFEMFWPLIFVSAVGVDKPDALTLLLGSIPWIIPALATLMFARCWKGLLAKPFGRVLQIMTITYLAAVTPALFGFALPYFGENKAFTVAYTCMVPILFIGDVPYTTMSGLGSAALASSIPRRIRPVVLPFLRSCSIAGCILGSFVWVVGDGLPFHTTGAVSAVGHITFATTSFQWWRDEVVQEALRQREKKSAGEVPMVMDDSEPSV</sequence>
<dbReference type="Proteomes" id="UP000030669">
    <property type="component" value="Unassembled WGS sequence"/>
</dbReference>
<keyword evidence="8" id="KW-1185">Reference proteome</keyword>
<evidence type="ECO:0000256" key="6">
    <source>
        <dbReference type="SAM" id="Phobius"/>
    </source>
</evidence>
<feature type="transmembrane region" description="Helical" evidence="6">
    <location>
        <begin position="362"/>
        <end position="381"/>
    </location>
</feature>
<keyword evidence="2" id="KW-0813">Transport</keyword>
<evidence type="ECO:0000256" key="5">
    <source>
        <dbReference type="ARBA" id="ARBA00023136"/>
    </source>
</evidence>
<keyword evidence="3 6" id="KW-0812">Transmembrane</keyword>
<evidence type="ECO:0000256" key="2">
    <source>
        <dbReference type="ARBA" id="ARBA00022448"/>
    </source>
</evidence>
<feature type="transmembrane region" description="Helical" evidence="6">
    <location>
        <begin position="387"/>
        <end position="405"/>
    </location>
</feature>
<dbReference type="KEGG" id="gtr:GLOTRDRAFT_134015"/>